<organism evidence="7 8">
    <name type="scientific">Zootermopsis nevadensis</name>
    <name type="common">Dampwood termite</name>
    <dbReference type="NCBI Taxonomy" id="136037"/>
    <lineage>
        <taxon>Eukaryota</taxon>
        <taxon>Metazoa</taxon>
        <taxon>Ecdysozoa</taxon>
        <taxon>Arthropoda</taxon>
        <taxon>Hexapoda</taxon>
        <taxon>Insecta</taxon>
        <taxon>Pterygota</taxon>
        <taxon>Neoptera</taxon>
        <taxon>Polyneoptera</taxon>
        <taxon>Dictyoptera</taxon>
        <taxon>Blattodea</taxon>
        <taxon>Blattoidea</taxon>
        <taxon>Termitoidae</taxon>
        <taxon>Termopsidae</taxon>
        <taxon>Zootermopsis</taxon>
    </lineage>
</organism>
<dbReference type="eggNOG" id="KOG1241">
    <property type="taxonomic scope" value="Eukaryota"/>
</dbReference>
<dbReference type="InParanoid" id="A0A067QFE2"/>
<dbReference type="InterPro" id="IPR040122">
    <property type="entry name" value="Importin_beta"/>
</dbReference>
<gene>
    <name evidence="7" type="ORF">L798_05126</name>
</gene>
<evidence type="ECO:0000313" key="8">
    <source>
        <dbReference type="Proteomes" id="UP000027135"/>
    </source>
</evidence>
<dbReference type="OMA" id="SARQHEY"/>
<name>A0A067QFE2_ZOONE</name>
<dbReference type="InterPro" id="IPR011989">
    <property type="entry name" value="ARM-like"/>
</dbReference>
<evidence type="ECO:0000256" key="3">
    <source>
        <dbReference type="ARBA" id="ARBA00022490"/>
    </source>
</evidence>
<dbReference type="InterPro" id="IPR016024">
    <property type="entry name" value="ARM-type_fold"/>
</dbReference>
<keyword evidence="2" id="KW-0813">Transport</keyword>
<dbReference type="SUPFAM" id="SSF48371">
    <property type="entry name" value="ARM repeat"/>
    <property type="match status" value="1"/>
</dbReference>
<dbReference type="PROSITE" id="PS50166">
    <property type="entry name" value="IMPORTIN_B_NT"/>
    <property type="match status" value="1"/>
</dbReference>
<evidence type="ECO:0000313" key="7">
    <source>
        <dbReference type="EMBL" id="KDR02574.1"/>
    </source>
</evidence>
<evidence type="ECO:0000256" key="2">
    <source>
        <dbReference type="ARBA" id="ARBA00022448"/>
    </source>
</evidence>
<evidence type="ECO:0000256" key="1">
    <source>
        <dbReference type="ARBA" id="ARBA00004496"/>
    </source>
</evidence>
<comment type="subcellular location">
    <subcellularLocation>
        <location evidence="1">Cytoplasm</location>
    </subcellularLocation>
</comment>
<dbReference type="STRING" id="136037.A0A067QFE2"/>
<protein>
    <submittedName>
        <fullName evidence="7">Importin subunit beta</fullName>
    </submittedName>
</protein>
<feature type="non-terminal residue" evidence="7">
    <location>
        <position position="218"/>
    </location>
</feature>
<dbReference type="Pfam" id="PF03810">
    <property type="entry name" value="IBN_N"/>
    <property type="match status" value="1"/>
</dbReference>
<dbReference type="SMART" id="SM00913">
    <property type="entry name" value="IBN_N"/>
    <property type="match status" value="1"/>
</dbReference>
<dbReference type="GO" id="GO:0031267">
    <property type="term" value="F:small GTPase binding"/>
    <property type="evidence" value="ECO:0007669"/>
    <property type="project" value="InterPro"/>
</dbReference>
<keyword evidence="4" id="KW-0677">Repeat</keyword>
<dbReference type="PANTHER" id="PTHR10527">
    <property type="entry name" value="IMPORTIN BETA"/>
    <property type="match status" value="1"/>
</dbReference>
<sequence>MNAGTTLQLIQILEKTVSPDKNELEAAQIYLEQAAQTNLPEFVRTLSDILYHGGNSPVARMAAGLQLKNTLTSKDPAVKTQYQQRWLAFPEETRAYVKTNILAALGTENNRPSSAAQCVAYVAVAELPVGQWPELIGVMVNNVIDPTSTEMMKEATLEGMGYICQDIEHEVLIAQSNQILTAIIHGMRQNEPSNHVRLAATTALLNSLEFTRANFDKE</sequence>
<dbReference type="Proteomes" id="UP000027135">
    <property type="component" value="Unassembled WGS sequence"/>
</dbReference>
<keyword evidence="5" id="KW-0653">Protein transport</keyword>
<evidence type="ECO:0000256" key="4">
    <source>
        <dbReference type="ARBA" id="ARBA00022737"/>
    </source>
</evidence>
<dbReference type="GO" id="GO:0005737">
    <property type="term" value="C:cytoplasm"/>
    <property type="evidence" value="ECO:0007669"/>
    <property type="project" value="UniProtKB-SubCell"/>
</dbReference>
<evidence type="ECO:0000259" key="6">
    <source>
        <dbReference type="PROSITE" id="PS50166"/>
    </source>
</evidence>
<proteinExistence type="predicted"/>
<feature type="domain" description="Importin N-terminal" evidence="6">
    <location>
        <begin position="27"/>
        <end position="107"/>
    </location>
</feature>
<dbReference type="InterPro" id="IPR001494">
    <property type="entry name" value="Importin-beta_N"/>
</dbReference>
<keyword evidence="3" id="KW-0963">Cytoplasm</keyword>
<dbReference type="GO" id="GO:0006606">
    <property type="term" value="P:protein import into nucleus"/>
    <property type="evidence" value="ECO:0007669"/>
    <property type="project" value="InterPro"/>
</dbReference>
<keyword evidence="8" id="KW-1185">Reference proteome</keyword>
<dbReference type="Gene3D" id="1.25.10.10">
    <property type="entry name" value="Leucine-rich Repeat Variant"/>
    <property type="match status" value="1"/>
</dbReference>
<dbReference type="EMBL" id="KK869825">
    <property type="protein sequence ID" value="KDR02574.1"/>
    <property type="molecule type" value="Genomic_DNA"/>
</dbReference>
<dbReference type="AlphaFoldDB" id="A0A067QFE2"/>
<accession>A0A067QFE2</accession>
<evidence type="ECO:0000256" key="5">
    <source>
        <dbReference type="ARBA" id="ARBA00022927"/>
    </source>
</evidence>
<reference evidence="7 8" key="1">
    <citation type="journal article" date="2014" name="Nat. Commun.">
        <title>Molecular traces of alternative social organization in a termite genome.</title>
        <authorList>
            <person name="Terrapon N."/>
            <person name="Li C."/>
            <person name="Robertson H.M."/>
            <person name="Ji L."/>
            <person name="Meng X."/>
            <person name="Booth W."/>
            <person name="Chen Z."/>
            <person name="Childers C.P."/>
            <person name="Glastad K.M."/>
            <person name="Gokhale K."/>
            <person name="Gowin J."/>
            <person name="Gronenberg W."/>
            <person name="Hermansen R.A."/>
            <person name="Hu H."/>
            <person name="Hunt B.G."/>
            <person name="Huylmans A.K."/>
            <person name="Khalil S.M."/>
            <person name="Mitchell R.D."/>
            <person name="Munoz-Torres M.C."/>
            <person name="Mustard J.A."/>
            <person name="Pan H."/>
            <person name="Reese J.T."/>
            <person name="Scharf M.E."/>
            <person name="Sun F."/>
            <person name="Vogel H."/>
            <person name="Xiao J."/>
            <person name="Yang W."/>
            <person name="Yang Z."/>
            <person name="Yang Z."/>
            <person name="Zhou J."/>
            <person name="Zhu J."/>
            <person name="Brent C.S."/>
            <person name="Elsik C.G."/>
            <person name="Goodisman M.A."/>
            <person name="Liberles D.A."/>
            <person name="Roe R.M."/>
            <person name="Vargo E.L."/>
            <person name="Vilcinskas A."/>
            <person name="Wang J."/>
            <person name="Bornberg-Bauer E."/>
            <person name="Korb J."/>
            <person name="Zhang G."/>
            <person name="Liebig J."/>
        </authorList>
    </citation>
    <scope>NUCLEOTIDE SEQUENCE [LARGE SCALE GENOMIC DNA]</scope>
    <source>
        <tissue evidence="7">Whole organism</tissue>
    </source>
</reference>